<evidence type="ECO:0000313" key="4">
    <source>
        <dbReference type="Proteomes" id="UP001165060"/>
    </source>
</evidence>
<comment type="caution">
    <text evidence="3">The sequence shown here is derived from an EMBL/GenBank/DDBJ whole genome shotgun (WGS) entry which is preliminary data.</text>
</comment>
<organism evidence="3 4">
    <name type="scientific">Tetraparma gracilis</name>
    <dbReference type="NCBI Taxonomy" id="2962635"/>
    <lineage>
        <taxon>Eukaryota</taxon>
        <taxon>Sar</taxon>
        <taxon>Stramenopiles</taxon>
        <taxon>Ochrophyta</taxon>
        <taxon>Bolidophyceae</taxon>
        <taxon>Parmales</taxon>
        <taxon>Triparmaceae</taxon>
        <taxon>Tetraparma</taxon>
    </lineage>
</organism>
<evidence type="ECO:0000256" key="2">
    <source>
        <dbReference type="SAM" id="SignalP"/>
    </source>
</evidence>
<evidence type="ECO:0000256" key="1">
    <source>
        <dbReference type="SAM" id="MobiDB-lite"/>
    </source>
</evidence>
<proteinExistence type="predicted"/>
<dbReference type="Gene3D" id="2.102.10.10">
    <property type="entry name" value="Rieske [2Fe-2S] iron-sulphur domain"/>
    <property type="match status" value="1"/>
</dbReference>
<accession>A0ABQ6M985</accession>
<reference evidence="3 4" key="1">
    <citation type="journal article" date="2023" name="Commun. Biol.">
        <title>Genome analysis of Parmales, the sister group of diatoms, reveals the evolutionary specialization of diatoms from phago-mixotrophs to photoautotrophs.</title>
        <authorList>
            <person name="Ban H."/>
            <person name="Sato S."/>
            <person name="Yoshikawa S."/>
            <person name="Yamada K."/>
            <person name="Nakamura Y."/>
            <person name="Ichinomiya M."/>
            <person name="Sato N."/>
            <person name="Blanc-Mathieu R."/>
            <person name="Endo H."/>
            <person name="Kuwata A."/>
            <person name="Ogata H."/>
        </authorList>
    </citation>
    <scope>NUCLEOTIDE SEQUENCE [LARGE SCALE GENOMIC DNA]</scope>
</reference>
<evidence type="ECO:0000313" key="3">
    <source>
        <dbReference type="EMBL" id="GMI22025.1"/>
    </source>
</evidence>
<dbReference type="EMBL" id="BRYB01000068">
    <property type="protein sequence ID" value="GMI22025.1"/>
    <property type="molecule type" value="Genomic_DNA"/>
</dbReference>
<gene>
    <name evidence="3" type="ORF">TeGR_g8490</name>
</gene>
<name>A0ABQ6M985_9STRA</name>
<protein>
    <submittedName>
        <fullName evidence="3">Uncharacterized protein</fullName>
    </submittedName>
</protein>
<feature type="region of interest" description="Disordered" evidence="1">
    <location>
        <begin position="26"/>
        <end position="67"/>
    </location>
</feature>
<keyword evidence="4" id="KW-1185">Reference proteome</keyword>
<sequence length="198" mass="20622">MFYLLPLLLIVSLIIPTVPYSVTPPSITSSPRVASPLSRPSTALPGSRRRSSRAPSPQPPGGPGLKVSGVTLPTAAKPLAGWLLPAAPFATPPTPTRKIAVALPPGSSSFFGLSASCPRCGFDLYKGELLSSTLGCPTCKTRFSLADGEPQGEGPGDFVSRLARTATMDRASKRAEVYAVTVDESGDVFVKERSAPLS</sequence>
<feature type="signal peptide" evidence="2">
    <location>
        <begin position="1"/>
        <end position="19"/>
    </location>
</feature>
<keyword evidence="2" id="KW-0732">Signal</keyword>
<dbReference type="SUPFAM" id="SSF50022">
    <property type="entry name" value="ISP domain"/>
    <property type="match status" value="1"/>
</dbReference>
<feature type="chain" id="PRO_5045835948" evidence="2">
    <location>
        <begin position="20"/>
        <end position="198"/>
    </location>
</feature>
<dbReference type="InterPro" id="IPR036922">
    <property type="entry name" value="Rieske_2Fe-2S_sf"/>
</dbReference>
<dbReference type="Proteomes" id="UP001165060">
    <property type="component" value="Unassembled WGS sequence"/>
</dbReference>